<evidence type="ECO:0000313" key="2">
    <source>
        <dbReference type="EMBL" id="GEU33764.1"/>
    </source>
</evidence>
<feature type="compositionally biased region" description="Basic and acidic residues" evidence="1">
    <location>
        <begin position="415"/>
        <end position="430"/>
    </location>
</feature>
<accession>A0A6L2JDH1</accession>
<protein>
    <submittedName>
        <fullName evidence="2">Uncharacterized protein</fullName>
    </submittedName>
</protein>
<feature type="region of interest" description="Disordered" evidence="1">
    <location>
        <begin position="154"/>
        <end position="183"/>
    </location>
</feature>
<feature type="region of interest" description="Disordered" evidence="1">
    <location>
        <begin position="32"/>
        <end position="141"/>
    </location>
</feature>
<organism evidence="2">
    <name type="scientific">Tanacetum cinerariifolium</name>
    <name type="common">Dalmatian daisy</name>
    <name type="synonym">Chrysanthemum cinerariifolium</name>
    <dbReference type="NCBI Taxonomy" id="118510"/>
    <lineage>
        <taxon>Eukaryota</taxon>
        <taxon>Viridiplantae</taxon>
        <taxon>Streptophyta</taxon>
        <taxon>Embryophyta</taxon>
        <taxon>Tracheophyta</taxon>
        <taxon>Spermatophyta</taxon>
        <taxon>Magnoliopsida</taxon>
        <taxon>eudicotyledons</taxon>
        <taxon>Gunneridae</taxon>
        <taxon>Pentapetalae</taxon>
        <taxon>asterids</taxon>
        <taxon>campanulids</taxon>
        <taxon>Asterales</taxon>
        <taxon>Asteraceae</taxon>
        <taxon>Asteroideae</taxon>
        <taxon>Anthemideae</taxon>
        <taxon>Anthemidinae</taxon>
        <taxon>Tanacetum</taxon>
    </lineage>
</organism>
<name>A0A6L2JDH1_TANCI</name>
<comment type="caution">
    <text evidence="2">The sequence shown here is derived from an EMBL/GenBank/DDBJ whole genome shotgun (WGS) entry which is preliminary data.</text>
</comment>
<proteinExistence type="predicted"/>
<feature type="region of interest" description="Disordered" evidence="1">
    <location>
        <begin position="402"/>
        <end position="442"/>
    </location>
</feature>
<feature type="compositionally biased region" description="Acidic residues" evidence="1">
    <location>
        <begin position="48"/>
        <end position="75"/>
    </location>
</feature>
<dbReference type="AlphaFoldDB" id="A0A6L2JDH1"/>
<sequence>MNKNEFFFDPKKIHLYPRILDQIYLGDGVDTQSKVHDEKHLKMTGADEGTDNNDDSNDDGGGSDDHDDDSDEERTESDRDDIPDSNLTNVDQTEHEEEEDVDERIHTPLDYELTDDEKIHDEENINDEERMDEEEEDEVTKELYKDVNVNLRNKDTKMTNVDQGGSGQQNVSQESGFEQEEEDAHVTLTPVLDTHKDDEPVQSSFVSSDFTSKLLNLENPSPADNKIASLMETSARHATKVPKITSSFTTTIPPPPLFFNPLPQQATPTPTPITSEATTSFPSLLDFSSVFRFNDRVTNLEKDLSEIKQVDQQEAQDEKNAYIELKNVPESLEAAVLARSSSQPKSTYEAAASLFEFELTKILLDNMEENKSHLRADYKKKLYDALIESYNIDKDLFNKYGEDQEFDMGNNDEQPADKEVSKEEWFKEPKQPPTPDSDWNKR</sequence>
<gene>
    <name evidence="2" type="ORF">Tci_005742</name>
</gene>
<reference evidence="2" key="1">
    <citation type="journal article" date="2019" name="Sci. Rep.">
        <title>Draft genome of Tanacetum cinerariifolium, the natural source of mosquito coil.</title>
        <authorList>
            <person name="Yamashiro T."/>
            <person name="Shiraishi A."/>
            <person name="Satake H."/>
            <person name="Nakayama K."/>
        </authorList>
    </citation>
    <scope>NUCLEOTIDE SEQUENCE</scope>
</reference>
<feature type="compositionally biased region" description="Polar residues" evidence="1">
    <location>
        <begin position="158"/>
        <end position="176"/>
    </location>
</feature>
<feature type="compositionally biased region" description="Acidic residues" evidence="1">
    <location>
        <begin position="124"/>
        <end position="139"/>
    </location>
</feature>
<dbReference type="EMBL" id="BKCJ010000501">
    <property type="protein sequence ID" value="GEU33764.1"/>
    <property type="molecule type" value="Genomic_DNA"/>
</dbReference>
<evidence type="ECO:0000256" key="1">
    <source>
        <dbReference type="SAM" id="MobiDB-lite"/>
    </source>
</evidence>